<reference evidence="2" key="1">
    <citation type="journal article" date="2013" name="J. Plant Res.">
        <title>Effect of fungi and light on seed germination of three Opuntia species from semiarid lands of central Mexico.</title>
        <authorList>
            <person name="Delgado-Sanchez P."/>
            <person name="Jimenez-Bremont J.F."/>
            <person name="Guerrero-Gonzalez Mde L."/>
            <person name="Flores J."/>
        </authorList>
    </citation>
    <scope>NUCLEOTIDE SEQUENCE</scope>
    <source>
        <tissue evidence="2">Cladode</tissue>
    </source>
</reference>
<dbReference type="EMBL" id="GISG01192784">
    <property type="protein sequence ID" value="MBA4656584.1"/>
    <property type="molecule type" value="Transcribed_RNA"/>
</dbReference>
<reference evidence="2" key="2">
    <citation type="submission" date="2020-07" db="EMBL/GenBank/DDBJ databases">
        <authorList>
            <person name="Vera ALvarez R."/>
            <person name="Arias-Moreno D.M."/>
            <person name="Jimenez-Jacinto V."/>
            <person name="Jimenez-Bremont J.F."/>
            <person name="Swaminathan K."/>
            <person name="Moose S.P."/>
            <person name="Guerrero-Gonzalez M.L."/>
            <person name="Marino-Ramirez L."/>
            <person name="Landsman D."/>
            <person name="Rodriguez-Kessler M."/>
            <person name="Delgado-Sanchez P."/>
        </authorList>
    </citation>
    <scope>NUCLEOTIDE SEQUENCE</scope>
    <source>
        <tissue evidence="2">Cladode</tissue>
    </source>
</reference>
<feature type="region of interest" description="Disordered" evidence="1">
    <location>
        <begin position="72"/>
        <end position="103"/>
    </location>
</feature>
<dbReference type="AlphaFoldDB" id="A0A7C9E9S4"/>
<protein>
    <submittedName>
        <fullName evidence="2">Uncharacterized protein</fullName>
    </submittedName>
</protein>
<dbReference type="PANTHER" id="PTHR34222">
    <property type="entry name" value="GAG_PRE-INTEGRS DOMAIN-CONTAINING PROTEIN"/>
    <property type="match status" value="1"/>
</dbReference>
<sequence length="103" mass="12162">MNPLPTIEIICVMLQQEELQKQVLEEMKISSEISVMMRKNSDGMGHITCTECRNRVHSRGDKCWQIIGYPTWHPKSKKQNSQKSRRQGMRNQRNFRSRSDVQN</sequence>
<organism evidence="2">
    <name type="scientific">Opuntia streptacantha</name>
    <name type="common">Prickly pear cactus</name>
    <name type="synonym">Opuntia cardona</name>
    <dbReference type="NCBI Taxonomy" id="393608"/>
    <lineage>
        <taxon>Eukaryota</taxon>
        <taxon>Viridiplantae</taxon>
        <taxon>Streptophyta</taxon>
        <taxon>Embryophyta</taxon>
        <taxon>Tracheophyta</taxon>
        <taxon>Spermatophyta</taxon>
        <taxon>Magnoliopsida</taxon>
        <taxon>eudicotyledons</taxon>
        <taxon>Gunneridae</taxon>
        <taxon>Pentapetalae</taxon>
        <taxon>Caryophyllales</taxon>
        <taxon>Cactineae</taxon>
        <taxon>Cactaceae</taxon>
        <taxon>Opuntioideae</taxon>
        <taxon>Opuntia</taxon>
    </lineage>
</organism>
<accession>A0A7C9E9S4</accession>
<name>A0A7C9E9S4_OPUST</name>
<dbReference type="PANTHER" id="PTHR34222:SF97">
    <property type="entry name" value="CATALYTIC REGION, PUTATIVE-RELATED"/>
    <property type="match status" value="1"/>
</dbReference>
<proteinExistence type="predicted"/>
<evidence type="ECO:0000313" key="2">
    <source>
        <dbReference type="EMBL" id="MBA4656584.1"/>
    </source>
</evidence>
<feature type="compositionally biased region" description="Basic residues" evidence="1">
    <location>
        <begin position="74"/>
        <end position="96"/>
    </location>
</feature>
<evidence type="ECO:0000256" key="1">
    <source>
        <dbReference type="SAM" id="MobiDB-lite"/>
    </source>
</evidence>